<gene>
    <name evidence="1" type="ORF">C427_3826</name>
</gene>
<dbReference type="EMBL" id="CP003837">
    <property type="protein sequence ID" value="AGH45934.1"/>
    <property type="molecule type" value="Genomic_DNA"/>
</dbReference>
<dbReference type="HOGENOM" id="CLU_3186898_0_0_6"/>
<proteinExistence type="predicted"/>
<dbReference type="Proteomes" id="UP000011864">
    <property type="component" value="Chromosome"/>
</dbReference>
<reference evidence="1 2" key="1">
    <citation type="journal article" date="2013" name="Genome Announc.">
        <title>Complete Genome Sequence of Glaciecola psychrophila Strain 170T.</title>
        <authorList>
            <person name="Yin J."/>
            <person name="Chen J."/>
            <person name="Liu G."/>
            <person name="Yu Y."/>
            <person name="Song L."/>
            <person name="Wang X."/>
            <person name="Qu X."/>
        </authorList>
    </citation>
    <scope>NUCLEOTIDE SEQUENCE [LARGE SCALE GENOMIC DNA]</scope>
    <source>
        <strain evidence="1 2">170</strain>
    </source>
</reference>
<protein>
    <submittedName>
        <fullName evidence="1">Uncharacterized protein</fullName>
    </submittedName>
</protein>
<sequence>MPSEVTLSIQPYMYESSHDELHFKVVGKQINLQQQPLHIIGKIISI</sequence>
<organism evidence="1 2">
    <name type="scientific">Paraglaciecola psychrophila 170</name>
    <dbReference type="NCBI Taxonomy" id="1129794"/>
    <lineage>
        <taxon>Bacteria</taxon>
        <taxon>Pseudomonadati</taxon>
        <taxon>Pseudomonadota</taxon>
        <taxon>Gammaproteobacteria</taxon>
        <taxon>Alteromonadales</taxon>
        <taxon>Alteromonadaceae</taxon>
        <taxon>Paraglaciecola</taxon>
    </lineage>
</organism>
<keyword evidence="2" id="KW-1185">Reference proteome</keyword>
<evidence type="ECO:0000313" key="1">
    <source>
        <dbReference type="EMBL" id="AGH45934.1"/>
    </source>
</evidence>
<dbReference type="KEGG" id="gps:C427_3826"/>
<name>K7AQ73_9ALTE</name>
<evidence type="ECO:0000313" key="2">
    <source>
        <dbReference type="Proteomes" id="UP000011864"/>
    </source>
</evidence>
<dbReference type="AlphaFoldDB" id="K7AQ73"/>
<accession>K7AQ73</accession>